<accession>A0A1G6PA14</accession>
<sequence>MTAKKGDWVQIHFVALEPGERAEHLPEETKKVPLEIRIKGFLEDEKANIGDTVKIKTNVGRIVEGTLKEINPIYEHNFGKPIPELLQIGNNLWEILEEGENNG</sequence>
<dbReference type="NCBIfam" id="NF040739">
    <property type="entry name" value="ornith_OrtA"/>
    <property type="match status" value="1"/>
</dbReference>
<dbReference type="RefSeq" id="WP_091404912.1">
    <property type="nucleotide sequence ID" value="NZ_FMYV01000007.1"/>
</dbReference>
<dbReference type="AlphaFoldDB" id="A0A1G6PA14"/>
<evidence type="ECO:0000313" key="1">
    <source>
        <dbReference type="EMBL" id="SDC76267.1"/>
    </source>
</evidence>
<evidence type="ECO:0000313" key="2">
    <source>
        <dbReference type="EMBL" id="TGG87935.1"/>
    </source>
</evidence>
<protein>
    <submittedName>
        <fullName evidence="2">2-amino-4-ketopentanoate thiolase</fullName>
    </submittedName>
</protein>
<dbReference type="Proteomes" id="UP000199322">
    <property type="component" value="Unassembled WGS sequence"/>
</dbReference>
<evidence type="ECO:0000313" key="3">
    <source>
        <dbReference type="Proteomes" id="UP000199322"/>
    </source>
</evidence>
<organism evidence="1 3">
    <name type="scientific">Geotoga petraea</name>
    <dbReference type="NCBI Taxonomy" id="28234"/>
    <lineage>
        <taxon>Bacteria</taxon>
        <taxon>Thermotogati</taxon>
        <taxon>Thermotogota</taxon>
        <taxon>Thermotogae</taxon>
        <taxon>Petrotogales</taxon>
        <taxon>Petrotogaceae</taxon>
        <taxon>Geotoga</taxon>
    </lineage>
</organism>
<proteinExistence type="predicted"/>
<dbReference type="STRING" id="28234.SAMN04488588_1753"/>
<dbReference type="EMBL" id="FMYV01000007">
    <property type="protein sequence ID" value="SDC76267.1"/>
    <property type="molecule type" value="Genomic_DNA"/>
</dbReference>
<reference evidence="2 4" key="2">
    <citation type="submission" date="2019-04" db="EMBL/GenBank/DDBJ databases">
        <title>Draft genome sequence data and analysis of a Fermenting Bacterium, Geotoga petraea strain HO-Geo1, isolated from heavy-oil petroleum reservoir in Russia.</title>
        <authorList>
            <person name="Grouzdev D.S."/>
            <person name="Semenova E.M."/>
            <person name="Sokolova D.S."/>
            <person name="Tourova T.P."/>
            <person name="Poltaraus A.B."/>
            <person name="Nazina T.N."/>
        </authorList>
    </citation>
    <scope>NUCLEOTIDE SEQUENCE [LARGE SCALE GENOMIC DNA]</scope>
    <source>
        <strain evidence="2 4">HO-Geo1</strain>
    </source>
</reference>
<dbReference type="EMBL" id="SRME01000003">
    <property type="protein sequence ID" value="TGG87935.1"/>
    <property type="molecule type" value="Genomic_DNA"/>
</dbReference>
<dbReference type="Pfam" id="PF22010">
    <property type="entry name" value="OrtA"/>
    <property type="match status" value="1"/>
</dbReference>
<gene>
    <name evidence="2" type="ORF">E4650_06230</name>
    <name evidence="1" type="ORF">SAMN04488588_1753</name>
</gene>
<dbReference type="Proteomes" id="UP000297288">
    <property type="component" value="Unassembled WGS sequence"/>
</dbReference>
<keyword evidence="3" id="KW-1185">Reference proteome</keyword>
<dbReference type="OrthoDB" id="3712030at2"/>
<evidence type="ECO:0000313" key="4">
    <source>
        <dbReference type="Proteomes" id="UP000297288"/>
    </source>
</evidence>
<dbReference type="InterPro" id="IPR047755">
    <property type="entry name" value="OrtA"/>
</dbReference>
<name>A0A1G6PA14_9BACT</name>
<reference evidence="1 3" key="1">
    <citation type="submission" date="2016-10" db="EMBL/GenBank/DDBJ databases">
        <authorList>
            <person name="de Groot N.N."/>
        </authorList>
    </citation>
    <scope>NUCLEOTIDE SEQUENCE [LARGE SCALE GENOMIC DNA]</scope>
    <source>
        <strain evidence="1 3">WG14</strain>
    </source>
</reference>